<organism evidence="7 8">
    <name type="scientific">Dreissena polymorpha</name>
    <name type="common">Zebra mussel</name>
    <name type="synonym">Mytilus polymorpha</name>
    <dbReference type="NCBI Taxonomy" id="45954"/>
    <lineage>
        <taxon>Eukaryota</taxon>
        <taxon>Metazoa</taxon>
        <taxon>Spiralia</taxon>
        <taxon>Lophotrochozoa</taxon>
        <taxon>Mollusca</taxon>
        <taxon>Bivalvia</taxon>
        <taxon>Autobranchia</taxon>
        <taxon>Heteroconchia</taxon>
        <taxon>Euheterodonta</taxon>
        <taxon>Imparidentia</taxon>
        <taxon>Neoheterodontei</taxon>
        <taxon>Myida</taxon>
        <taxon>Dreissenoidea</taxon>
        <taxon>Dreissenidae</taxon>
        <taxon>Dreissena</taxon>
    </lineage>
</organism>
<keyword evidence="2 5" id="KW-0812">Transmembrane</keyword>
<dbReference type="AlphaFoldDB" id="A0A9D4GZ66"/>
<protein>
    <submittedName>
        <fullName evidence="7">Uncharacterized protein</fullName>
    </submittedName>
</protein>
<reference evidence="7" key="2">
    <citation type="submission" date="2020-11" db="EMBL/GenBank/DDBJ databases">
        <authorList>
            <person name="McCartney M.A."/>
            <person name="Auch B."/>
            <person name="Kono T."/>
            <person name="Mallez S."/>
            <person name="Becker A."/>
            <person name="Gohl D.M."/>
            <person name="Silverstein K.A.T."/>
            <person name="Koren S."/>
            <person name="Bechman K.B."/>
            <person name="Herman A."/>
            <person name="Abrahante J.E."/>
            <person name="Garbe J."/>
        </authorList>
    </citation>
    <scope>NUCLEOTIDE SEQUENCE</scope>
    <source>
        <strain evidence="7">Duluth1</strain>
        <tissue evidence="7">Whole animal</tissue>
    </source>
</reference>
<sequence>MVMISVLTLALSSLPAFRRNLTRCEHEEYLGREIATEYGKVPIDGAFTEPLSDEIFSRVVVDYDSVKVKNKAEENDIIDTQKTHMNTATGGIVTNATNAQMRSEFDFNFRKDDTVSDDKLIEHIFQVIRPTVGIIKKTVRIQAIVYLDTIALAFFSADLLLRILFCPSLNNYFLSKINVIDALTVLSAYAHMAVNFLIKTERYDFSNFDLL</sequence>
<evidence type="ECO:0000313" key="8">
    <source>
        <dbReference type="Proteomes" id="UP000828390"/>
    </source>
</evidence>
<evidence type="ECO:0000256" key="3">
    <source>
        <dbReference type="ARBA" id="ARBA00022989"/>
    </source>
</evidence>
<feature type="signal peptide" evidence="6">
    <location>
        <begin position="1"/>
        <end position="18"/>
    </location>
</feature>
<comment type="subcellular location">
    <subcellularLocation>
        <location evidence="1">Membrane</location>
        <topology evidence="1">Multi-pass membrane protein</topology>
    </subcellularLocation>
</comment>
<evidence type="ECO:0000256" key="4">
    <source>
        <dbReference type="ARBA" id="ARBA00023136"/>
    </source>
</evidence>
<dbReference type="EMBL" id="JAIWYP010000005">
    <property type="protein sequence ID" value="KAH3825683.1"/>
    <property type="molecule type" value="Genomic_DNA"/>
</dbReference>
<evidence type="ECO:0000256" key="6">
    <source>
        <dbReference type="SAM" id="SignalP"/>
    </source>
</evidence>
<keyword evidence="4 5" id="KW-0472">Membrane</keyword>
<dbReference type="Proteomes" id="UP000828390">
    <property type="component" value="Unassembled WGS sequence"/>
</dbReference>
<dbReference type="GO" id="GO:0016020">
    <property type="term" value="C:membrane"/>
    <property type="evidence" value="ECO:0007669"/>
    <property type="project" value="UniProtKB-SubCell"/>
</dbReference>
<reference evidence="7" key="1">
    <citation type="journal article" date="2019" name="bioRxiv">
        <title>The Genome of the Zebra Mussel, Dreissena polymorpha: A Resource for Invasive Species Research.</title>
        <authorList>
            <person name="McCartney M.A."/>
            <person name="Auch B."/>
            <person name="Kono T."/>
            <person name="Mallez S."/>
            <person name="Zhang Y."/>
            <person name="Obille A."/>
            <person name="Becker A."/>
            <person name="Abrahante J.E."/>
            <person name="Garbe J."/>
            <person name="Badalamenti J.P."/>
            <person name="Herman A."/>
            <person name="Mangelson H."/>
            <person name="Liachko I."/>
            <person name="Sullivan S."/>
            <person name="Sone E.D."/>
            <person name="Koren S."/>
            <person name="Silverstein K.A.T."/>
            <person name="Beckman K.B."/>
            <person name="Gohl D.M."/>
        </authorList>
    </citation>
    <scope>NUCLEOTIDE SEQUENCE</scope>
    <source>
        <strain evidence="7">Duluth1</strain>
        <tissue evidence="7">Whole animal</tissue>
    </source>
</reference>
<accession>A0A9D4GZ66</accession>
<feature type="transmembrane region" description="Helical" evidence="5">
    <location>
        <begin position="177"/>
        <end position="198"/>
    </location>
</feature>
<dbReference type="InterPro" id="IPR027359">
    <property type="entry name" value="Volt_channel_dom_sf"/>
</dbReference>
<feature type="transmembrane region" description="Helical" evidence="5">
    <location>
        <begin position="143"/>
        <end position="165"/>
    </location>
</feature>
<keyword evidence="3 5" id="KW-1133">Transmembrane helix</keyword>
<gene>
    <name evidence="7" type="ORF">DPMN_127564</name>
</gene>
<proteinExistence type="predicted"/>
<dbReference type="Gene3D" id="1.20.120.350">
    <property type="entry name" value="Voltage-gated potassium channels. Chain C"/>
    <property type="match status" value="1"/>
</dbReference>
<keyword evidence="8" id="KW-1185">Reference proteome</keyword>
<evidence type="ECO:0000313" key="7">
    <source>
        <dbReference type="EMBL" id="KAH3825683.1"/>
    </source>
</evidence>
<dbReference type="PRINTS" id="PR00169">
    <property type="entry name" value="KCHANNEL"/>
</dbReference>
<comment type="caution">
    <text evidence="7">The sequence shown here is derived from an EMBL/GenBank/DDBJ whole genome shotgun (WGS) entry which is preliminary data.</text>
</comment>
<evidence type="ECO:0000256" key="2">
    <source>
        <dbReference type="ARBA" id="ARBA00022692"/>
    </source>
</evidence>
<name>A0A9D4GZ66_DREPO</name>
<keyword evidence="6" id="KW-0732">Signal</keyword>
<evidence type="ECO:0000256" key="1">
    <source>
        <dbReference type="ARBA" id="ARBA00004141"/>
    </source>
</evidence>
<feature type="chain" id="PRO_5038899191" evidence="6">
    <location>
        <begin position="19"/>
        <end position="211"/>
    </location>
</feature>
<evidence type="ECO:0000256" key="5">
    <source>
        <dbReference type="SAM" id="Phobius"/>
    </source>
</evidence>